<dbReference type="EMBL" id="BEGY01000434">
    <property type="protein sequence ID" value="GAX86644.1"/>
    <property type="molecule type" value="Genomic_DNA"/>
</dbReference>
<proteinExistence type="predicted"/>
<gene>
    <name evidence="1" type="ORF">CEUSTIGMA_g14052.t1</name>
</gene>
<protein>
    <recommendedName>
        <fullName evidence="3">Guanylate cyclase domain-containing protein</fullName>
    </recommendedName>
</protein>
<dbReference type="SUPFAM" id="SSF55073">
    <property type="entry name" value="Nucleotide cyclase"/>
    <property type="match status" value="1"/>
</dbReference>
<organism evidence="1 2">
    <name type="scientific">Chlamydomonas eustigma</name>
    <dbReference type="NCBI Taxonomy" id="1157962"/>
    <lineage>
        <taxon>Eukaryota</taxon>
        <taxon>Viridiplantae</taxon>
        <taxon>Chlorophyta</taxon>
        <taxon>core chlorophytes</taxon>
        <taxon>Chlorophyceae</taxon>
        <taxon>CS clade</taxon>
        <taxon>Chlamydomonadales</taxon>
        <taxon>Chlamydomonadaceae</taxon>
        <taxon>Chlamydomonas</taxon>
    </lineage>
</organism>
<dbReference type="OrthoDB" id="551471at2759"/>
<evidence type="ECO:0000313" key="1">
    <source>
        <dbReference type="EMBL" id="GAX86644.1"/>
    </source>
</evidence>
<dbReference type="Gene3D" id="3.30.70.1230">
    <property type="entry name" value="Nucleotide cyclase"/>
    <property type="match status" value="1"/>
</dbReference>
<reference evidence="1 2" key="1">
    <citation type="submission" date="2017-08" db="EMBL/GenBank/DDBJ databases">
        <title>Acidophilic green algal genome provides insights into adaptation to an acidic environment.</title>
        <authorList>
            <person name="Hirooka S."/>
            <person name="Hirose Y."/>
            <person name="Kanesaki Y."/>
            <person name="Higuchi S."/>
            <person name="Fujiwara T."/>
            <person name="Onuma R."/>
            <person name="Era A."/>
            <person name="Ohbayashi R."/>
            <person name="Uzuka A."/>
            <person name="Nozaki H."/>
            <person name="Yoshikawa H."/>
            <person name="Miyagishima S.Y."/>
        </authorList>
    </citation>
    <scope>NUCLEOTIDE SEQUENCE [LARGE SCALE GENOMIC DNA]</scope>
    <source>
        <strain evidence="1 2">NIES-2499</strain>
    </source>
</reference>
<name>A0A250XUB6_9CHLO</name>
<dbReference type="AlphaFoldDB" id="A0A250XUB6"/>
<feature type="non-terminal residue" evidence="1">
    <location>
        <position position="236"/>
    </location>
</feature>
<keyword evidence="2" id="KW-1185">Reference proteome</keyword>
<evidence type="ECO:0008006" key="3">
    <source>
        <dbReference type="Google" id="ProtNLM"/>
    </source>
</evidence>
<accession>A0A250XUB6</accession>
<sequence length="236" mass="24616">MHVPSFEFCIQCKALSTEGYFSLLDSRLKIGVCEGQPRSVVADHMGRADYHGACINQAARFMDVAAHGGQVACEKSLAMRAFTVELQTGPLATAALAATINQSQPVQQHVIFPAQRASVSLFKLPDLRQQQGGTLSVVENVAASQAGLEPGGPPLKVSETGDAAPLAVGEGARGSLKVPLSVKIEVDKAASQGGVVGPVTVHTSVVSGGELEDSVRSRDLLLYDNLEVEGVTLAKA</sequence>
<evidence type="ECO:0000313" key="2">
    <source>
        <dbReference type="Proteomes" id="UP000232323"/>
    </source>
</evidence>
<dbReference type="InterPro" id="IPR029787">
    <property type="entry name" value="Nucleotide_cyclase"/>
</dbReference>
<comment type="caution">
    <text evidence="1">The sequence shown here is derived from an EMBL/GenBank/DDBJ whole genome shotgun (WGS) entry which is preliminary data.</text>
</comment>
<dbReference type="Proteomes" id="UP000232323">
    <property type="component" value="Unassembled WGS sequence"/>
</dbReference>